<keyword evidence="2" id="KW-1185">Reference proteome</keyword>
<dbReference type="AlphaFoldDB" id="A0A1M6A4I1"/>
<organism evidence="1 2">
    <name type="scientific">Arenibacter nanhaiticus</name>
    <dbReference type="NCBI Taxonomy" id="558155"/>
    <lineage>
        <taxon>Bacteria</taxon>
        <taxon>Pseudomonadati</taxon>
        <taxon>Bacteroidota</taxon>
        <taxon>Flavobacteriia</taxon>
        <taxon>Flavobacteriales</taxon>
        <taxon>Flavobacteriaceae</taxon>
        <taxon>Arenibacter</taxon>
    </lineage>
</organism>
<dbReference type="Proteomes" id="UP000184231">
    <property type="component" value="Unassembled WGS sequence"/>
</dbReference>
<evidence type="ECO:0000313" key="1">
    <source>
        <dbReference type="EMBL" id="SHI31063.1"/>
    </source>
</evidence>
<dbReference type="STRING" id="558155.SAMN04487911_10164"/>
<evidence type="ECO:0000313" key="2">
    <source>
        <dbReference type="Proteomes" id="UP000184231"/>
    </source>
</evidence>
<accession>A0A1M6A4I1</accession>
<protein>
    <submittedName>
        <fullName evidence="1">Uncharacterized protein</fullName>
    </submittedName>
</protein>
<sequence length="51" mass="5825">MKFVMKVSCYQVMMSDNFQVNNRTARKNPTTWIYCEGPAGAVEMARGDAEF</sequence>
<reference evidence="1 2" key="1">
    <citation type="submission" date="2016-11" db="EMBL/GenBank/DDBJ databases">
        <authorList>
            <person name="Jaros S."/>
            <person name="Januszkiewicz K."/>
            <person name="Wedrychowicz H."/>
        </authorList>
    </citation>
    <scope>NUCLEOTIDE SEQUENCE [LARGE SCALE GENOMIC DNA]</scope>
    <source>
        <strain evidence="1 2">CGMCC 1.8863</strain>
    </source>
</reference>
<dbReference type="EMBL" id="FQYX01000001">
    <property type="protein sequence ID" value="SHI31063.1"/>
    <property type="molecule type" value="Genomic_DNA"/>
</dbReference>
<gene>
    <name evidence="1" type="ORF">SAMN04487911_10164</name>
</gene>
<name>A0A1M6A4I1_9FLAO</name>
<proteinExistence type="predicted"/>